<proteinExistence type="predicted"/>
<protein>
    <submittedName>
        <fullName evidence="1">Cadherin-87A-like</fullName>
    </submittedName>
</protein>
<gene>
    <name evidence="1" type="ORF">FWK35_00020980</name>
</gene>
<comment type="caution">
    <text evidence="1">The sequence shown here is derived from an EMBL/GenBank/DDBJ whole genome shotgun (WGS) entry which is preliminary data.</text>
</comment>
<evidence type="ECO:0000313" key="2">
    <source>
        <dbReference type="Proteomes" id="UP000478052"/>
    </source>
</evidence>
<keyword evidence="2" id="KW-1185">Reference proteome</keyword>
<accession>A0A6G0YRB8</accession>
<dbReference type="Proteomes" id="UP000478052">
    <property type="component" value="Unassembled WGS sequence"/>
</dbReference>
<organism evidence="1 2">
    <name type="scientific">Aphis craccivora</name>
    <name type="common">Cowpea aphid</name>
    <dbReference type="NCBI Taxonomy" id="307492"/>
    <lineage>
        <taxon>Eukaryota</taxon>
        <taxon>Metazoa</taxon>
        <taxon>Ecdysozoa</taxon>
        <taxon>Arthropoda</taxon>
        <taxon>Hexapoda</taxon>
        <taxon>Insecta</taxon>
        <taxon>Pterygota</taxon>
        <taxon>Neoptera</taxon>
        <taxon>Paraneoptera</taxon>
        <taxon>Hemiptera</taxon>
        <taxon>Sternorrhyncha</taxon>
        <taxon>Aphidomorpha</taxon>
        <taxon>Aphidoidea</taxon>
        <taxon>Aphididae</taxon>
        <taxon>Aphidini</taxon>
        <taxon>Aphis</taxon>
        <taxon>Aphis</taxon>
    </lineage>
</organism>
<dbReference type="AlphaFoldDB" id="A0A6G0YRB8"/>
<dbReference type="EMBL" id="VUJU01002701">
    <property type="protein sequence ID" value="KAF0760357.1"/>
    <property type="molecule type" value="Genomic_DNA"/>
</dbReference>
<dbReference type="OrthoDB" id="6606209at2759"/>
<name>A0A6G0YRB8_APHCR</name>
<evidence type="ECO:0000313" key="1">
    <source>
        <dbReference type="EMBL" id="KAF0760357.1"/>
    </source>
</evidence>
<reference evidence="1 2" key="1">
    <citation type="submission" date="2019-08" db="EMBL/GenBank/DDBJ databases">
        <title>Whole genome of Aphis craccivora.</title>
        <authorList>
            <person name="Voronova N.V."/>
            <person name="Shulinski R.S."/>
            <person name="Bandarenka Y.V."/>
            <person name="Zhorov D.G."/>
            <person name="Warner D."/>
        </authorList>
    </citation>
    <scope>NUCLEOTIDE SEQUENCE [LARGE SCALE GENOMIC DNA]</scope>
    <source>
        <strain evidence="1">180601</strain>
        <tissue evidence="1">Whole Body</tissue>
    </source>
</reference>
<feature type="non-terminal residue" evidence="1">
    <location>
        <position position="1"/>
    </location>
</feature>
<sequence>HEFGLAANVVGHLVNSEETEEYPFEKAYYSYKIQSDELLKGVRLEPPIDYVIPENYSLVLEPIVHFCQHVDKSIINKFSAFGSKDKVYININDGLRDLSTNDSTIVYKLKAIKNVDLTTVGGSTTVLIRIVEFLPIPDTVLAFEEPSYSLKLAYGHKGKVYKFKTIKTTHKAKEKNTDLEFEKQPENDKYFSKNEYSFKGNYSLEYVPEQLLTRLRVSYDGELEVLGNIDEGYYNFDIVAVDFGPNSTTVLKATSKVNMFIDNIAVCSSDTFKFIRAFSKHYITEETILITAVPGTESSGQCRFSISHQYPFGSKCI</sequence>